<accession>A0A1Y2PCM1</accession>
<keyword evidence="5 7" id="KW-0472">Membrane</keyword>
<dbReference type="OrthoDB" id="8764943at2"/>
<dbReference type="InterPro" id="IPR012910">
    <property type="entry name" value="Plug_dom"/>
</dbReference>
<evidence type="ECO:0000256" key="4">
    <source>
        <dbReference type="ARBA" id="ARBA00022692"/>
    </source>
</evidence>
<organism evidence="12 13">
    <name type="scientific">Tenacibaculum holothuriorum</name>
    <dbReference type="NCBI Taxonomy" id="1635173"/>
    <lineage>
        <taxon>Bacteria</taxon>
        <taxon>Pseudomonadati</taxon>
        <taxon>Bacteroidota</taxon>
        <taxon>Flavobacteriia</taxon>
        <taxon>Flavobacteriales</taxon>
        <taxon>Flavobacteriaceae</taxon>
        <taxon>Tenacibaculum</taxon>
    </lineage>
</organism>
<dbReference type="InParanoid" id="A0A1Y2PCM1"/>
<dbReference type="SUPFAM" id="SSF56935">
    <property type="entry name" value="Porins"/>
    <property type="match status" value="1"/>
</dbReference>
<reference evidence="12 13" key="1">
    <citation type="submission" date="2015-03" db="EMBL/GenBank/DDBJ databases">
        <title>Genome sequence of Tenacibaculum sp. S2-2, isolated from intestinal microbiota of sea cucumber, Apostichopus japonicas.</title>
        <authorList>
            <person name="Shao Z."/>
            <person name="Wang L."/>
            <person name="Li X."/>
        </authorList>
    </citation>
    <scope>NUCLEOTIDE SEQUENCE [LARGE SCALE GENOMIC DNA]</scope>
    <source>
        <strain evidence="12 13">S2-2</strain>
    </source>
</reference>
<dbReference type="InterPro" id="IPR039426">
    <property type="entry name" value="TonB-dep_rcpt-like"/>
</dbReference>
<evidence type="ECO:0000256" key="3">
    <source>
        <dbReference type="ARBA" id="ARBA00022452"/>
    </source>
</evidence>
<keyword evidence="2 7" id="KW-0813">Transport</keyword>
<name>A0A1Y2PCM1_9FLAO</name>
<dbReference type="InterPro" id="IPR041700">
    <property type="entry name" value="OMP_b-brl_3"/>
</dbReference>
<evidence type="ECO:0000256" key="7">
    <source>
        <dbReference type="PROSITE-ProRule" id="PRU01360"/>
    </source>
</evidence>
<dbReference type="RefSeq" id="WP_086029926.1">
    <property type="nucleotide sequence ID" value="NZ_LAPZ01000003.1"/>
</dbReference>
<evidence type="ECO:0000259" key="10">
    <source>
        <dbReference type="Pfam" id="PF07715"/>
    </source>
</evidence>
<evidence type="ECO:0000256" key="5">
    <source>
        <dbReference type="ARBA" id="ARBA00023136"/>
    </source>
</evidence>
<dbReference type="PANTHER" id="PTHR40980:SF4">
    <property type="entry name" value="TONB-DEPENDENT RECEPTOR-LIKE BETA-BARREL DOMAIN-CONTAINING PROTEIN"/>
    <property type="match status" value="1"/>
</dbReference>
<gene>
    <name evidence="12" type="ORF">WH52_05365</name>
</gene>
<evidence type="ECO:0000256" key="6">
    <source>
        <dbReference type="ARBA" id="ARBA00023237"/>
    </source>
</evidence>
<sequence>MKQTLTILFLVFSTIAFAQMPKKFLPKPGTISGKVIDQKTKEPLPYVNVVVKDAASKIVTGGITNEKGIFSIKNIPEGKNIIEIQFIGYKTVSKPINVTRKNRKVNLGTISLEEDSTTLDEVEVRAETSTVTQKVDRKVINVGKDLTSAGTTASELLNNVQSVSVDSQTGNISLRGNENVRVLVDGRPTNIPASQLLKQIPSTSIKSVELITNPSAKYNPEGMSGIINIVLNKNANMGFNGSLNTGIEAGHYVRYNAGTNMNYKTGKVNFFGNYGYRGGERYNFGFVNRPGENFQDFIFTNDNESHLLKFGADIYLDDKNTLSLYTTQNWFDSNAGGRAIITNADNSIRSNAPNTQISDNHSQTYNVNYKRDFEKKGHNIEFEATYTKNDAPTTLTNRDLALNTSDNRYQLLNYFNNITNDRNNTLINLDYTNPISKNGKLELGLEYRINRTDNTNLTDQHRILTYERDNNNNIIFDANGPRVTQTEKIPNSSFSYDRNIYSGYVNYSHKFGKFSMQLGARLEQYEIEGKFNQVGKATETVTDDIFTIYPSTFFTFNPNDKDQFQLSYSKRVDRPGIQQVNPIREWSTPLITSKGEPTLVPQFTNSVEFNYTRRIKGGSITLGSFYRNITDVINRVTYKDPTDASETRQILSFGNFDDTDAYGLEFSTSYRITKWWRANASMDFYSQKQFGTTNANDPNSPRIEVQANIFNARISNSFTVSKKLRLQLFAMYRGPRKDIQWDVDPMKMVNIGANYSILKGKGNITFRVNDIFNDMRFQFESERPYAQNGRFKWESRTTFLGFNYRFGGGKNKAKSRRRRDSNEKQGGGGFF</sequence>
<comment type="caution">
    <text evidence="12">The sequence shown here is derived from an EMBL/GenBank/DDBJ whole genome shotgun (WGS) entry which is preliminary data.</text>
</comment>
<evidence type="ECO:0000256" key="9">
    <source>
        <dbReference type="SAM" id="SignalP"/>
    </source>
</evidence>
<evidence type="ECO:0000256" key="1">
    <source>
        <dbReference type="ARBA" id="ARBA00004571"/>
    </source>
</evidence>
<dbReference type="Proteomes" id="UP000194221">
    <property type="component" value="Unassembled WGS sequence"/>
</dbReference>
<proteinExistence type="inferred from homology"/>
<keyword evidence="3 7" id="KW-1134">Transmembrane beta strand</keyword>
<dbReference type="AlphaFoldDB" id="A0A1Y2PCM1"/>
<keyword evidence="13" id="KW-1185">Reference proteome</keyword>
<comment type="subcellular location">
    <subcellularLocation>
        <location evidence="1 7">Cell outer membrane</location>
        <topology evidence="1 7">Multi-pass membrane protein</topology>
    </subcellularLocation>
</comment>
<feature type="domain" description="Outer membrane protein beta-barrel" evidence="11">
    <location>
        <begin position="371"/>
        <end position="804"/>
    </location>
</feature>
<feature type="domain" description="TonB-dependent receptor plug" evidence="10">
    <location>
        <begin position="147"/>
        <end position="225"/>
    </location>
</feature>
<dbReference type="Gene3D" id="2.60.40.1120">
    <property type="entry name" value="Carboxypeptidase-like, regulatory domain"/>
    <property type="match status" value="1"/>
</dbReference>
<dbReference type="Gene3D" id="2.170.130.10">
    <property type="entry name" value="TonB-dependent receptor, plug domain"/>
    <property type="match status" value="1"/>
</dbReference>
<evidence type="ECO:0000313" key="13">
    <source>
        <dbReference type="Proteomes" id="UP000194221"/>
    </source>
</evidence>
<dbReference type="Gene3D" id="2.40.170.20">
    <property type="entry name" value="TonB-dependent receptor, beta-barrel domain"/>
    <property type="match status" value="1"/>
</dbReference>
<evidence type="ECO:0000259" key="11">
    <source>
        <dbReference type="Pfam" id="PF14905"/>
    </source>
</evidence>
<dbReference type="Pfam" id="PF14905">
    <property type="entry name" value="OMP_b-brl_3"/>
    <property type="match status" value="1"/>
</dbReference>
<dbReference type="PANTHER" id="PTHR40980">
    <property type="entry name" value="PLUG DOMAIN-CONTAINING PROTEIN"/>
    <property type="match status" value="1"/>
</dbReference>
<keyword evidence="6 7" id="KW-0998">Cell outer membrane</keyword>
<feature type="region of interest" description="Disordered" evidence="8">
    <location>
        <begin position="809"/>
        <end position="831"/>
    </location>
</feature>
<dbReference type="EMBL" id="LAPZ01000003">
    <property type="protein sequence ID" value="OSY88213.1"/>
    <property type="molecule type" value="Genomic_DNA"/>
</dbReference>
<evidence type="ECO:0000256" key="8">
    <source>
        <dbReference type="SAM" id="MobiDB-lite"/>
    </source>
</evidence>
<dbReference type="GO" id="GO:0009279">
    <property type="term" value="C:cell outer membrane"/>
    <property type="evidence" value="ECO:0007669"/>
    <property type="project" value="UniProtKB-SubCell"/>
</dbReference>
<evidence type="ECO:0008006" key="14">
    <source>
        <dbReference type="Google" id="ProtNLM"/>
    </source>
</evidence>
<dbReference type="Pfam" id="PF07715">
    <property type="entry name" value="Plug"/>
    <property type="match status" value="1"/>
</dbReference>
<dbReference type="STRING" id="1635173.WH52_05365"/>
<evidence type="ECO:0000256" key="2">
    <source>
        <dbReference type="ARBA" id="ARBA00022448"/>
    </source>
</evidence>
<protein>
    <recommendedName>
        <fullName evidence="14">TonB-dependent receptor</fullName>
    </recommendedName>
</protein>
<dbReference type="PROSITE" id="PS52016">
    <property type="entry name" value="TONB_DEPENDENT_REC_3"/>
    <property type="match status" value="1"/>
</dbReference>
<comment type="similarity">
    <text evidence="7">Belongs to the TonB-dependent receptor family.</text>
</comment>
<keyword evidence="4 7" id="KW-0812">Transmembrane</keyword>
<feature type="chain" id="PRO_5012372855" description="TonB-dependent receptor" evidence="9">
    <location>
        <begin position="19"/>
        <end position="831"/>
    </location>
</feature>
<feature type="signal peptide" evidence="9">
    <location>
        <begin position="1"/>
        <end position="18"/>
    </location>
</feature>
<keyword evidence="9" id="KW-0732">Signal</keyword>
<dbReference type="Pfam" id="PF13715">
    <property type="entry name" value="CarbopepD_reg_2"/>
    <property type="match status" value="1"/>
</dbReference>
<dbReference type="InterPro" id="IPR037066">
    <property type="entry name" value="Plug_dom_sf"/>
</dbReference>
<evidence type="ECO:0000313" key="12">
    <source>
        <dbReference type="EMBL" id="OSY88213.1"/>
    </source>
</evidence>
<dbReference type="InterPro" id="IPR008969">
    <property type="entry name" value="CarboxyPept-like_regulatory"/>
</dbReference>
<dbReference type="SUPFAM" id="SSF49464">
    <property type="entry name" value="Carboxypeptidase regulatory domain-like"/>
    <property type="match status" value="1"/>
</dbReference>
<dbReference type="InterPro" id="IPR036942">
    <property type="entry name" value="Beta-barrel_TonB_sf"/>
</dbReference>